<dbReference type="GO" id="GO:0004812">
    <property type="term" value="F:aminoacyl-tRNA ligase activity"/>
    <property type="evidence" value="ECO:0007669"/>
    <property type="project" value="UniProtKB-KW"/>
</dbReference>
<dbReference type="InterPro" id="IPR002305">
    <property type="entry name" value="aa-tRNA-synth_Ic"/>
</dbReference>
<dbReference type="Gene3D" id="3.40.50.620">
    <property type="entry name" value="HUPs"/>
    <property type="match status" value="1"/>
</dbReference>
<dbReference type="Proteomes" id="UP000274429">
    <property type="component" value="Unassembled WGS sequence"/>
</dbReference>
<keyword evidence="2 6" id="KW-0547">Nucleotide-binding</keyword>
<dbReference type="WBParaSite" id="TTAC_0001088201-mRNA-1">
    <property type="protein sequence ID" value="TTAC_0001088201-mRNA-1"/>
    <property type="gene ID" value="TTAC_0001088201"/>
</dbReference>
<dbReference type="Pfam" id="PF00579">
    <property type="entry name" value="tRNA-synt_1b"/>
    <property type="match status" value="1"/>
</dbReference>
<evidence type="ECO:0000256" key="1">
    <source>
        <dbReference type="ARBA" id="ARBA00022598"/>
    </source>
</evidence>
<accession>A0A0R3XBF5</accession>
<dbReference type="SUPFAM" id="SSF52374">
    <property type="entry name" value="Nucleotidylyl transferase"/>
    <property type="match status" value="1"/>
</dbReference>
<name>A0A0R3XBF5_HYDTA</name>
<dbReference type="AlphaFoldDB" id="A0A0R3XBF5"/>
<evidence type="ECO:0000256" key="3">
    <source>
        <dbReference type="ARBA" id="ARBA00022840"/>
    </source>
</evidence>
<reference evidence="9" key="1">
    <citation type="submission" date="2017-02" db="UniProtKB">
        <authorList>
            <consortium name="WormBaseParasite"/>
        </authorList>
    </citation>
    <scope>IDENTIFICATION</scope>
</reference>
<reference evidence="7 8" key="2">
    <citation type="submission" date="2018-11" db="EMBL/GenBank/DDBJ databases">
        <authorList>
            <consortium name="Pathogen Informatics"/>
        </authorList>
    </citation>
    <scope>NUCLEOTIDE SEQUENCE [LARGE SCALE GENOMIC DNA]</scope>
</reference>
<proteinExistence type="inferred from homology"/>
<dbReference type="EMBL" id="UYWX01022395">
    <property type="protein sequence ID" value="VDM35845.1"/>
    <property type="molecule type" value="Genomic_DNA"/>
</dbReference>
<keyword evidence="5 6" id="KW-0030">Aminoacyl-tRNA synthetase</keyword>
<sequence>MASVEVVGDAELRSLLQDNDGKVFEVYWGTATTGKPHVAYFVPICKIADMLHAGAKVTILFADLHAYLDNMKSPWSILCHRATYYETVIKAMLESVGVRLDQLHFVRGSDYELSR</sequence>
<keyword evidence="4 6" id="KW-0648">Protein biosynthesis</keyword>
<evidence type="ECO:0000313" key="8">
    <source>
        <dbReference type="Proteomes" id="UP000274429"/>
    </source>
</evidence>
<dbReference type="InterPro" id="IPR014729">
    <property type="entry name" value="Rossmann-like_a/b/a_fold"/>
</dbReference>
<dbReference type="STRING" id="6205.A0A0R3XBF5"/>
<evidence type="ECO:0000313" key="7">
    <source>
        <dbReference type="EMBL" id="VDM35845.1"/>
    </source>
</evidence>
<evidence type="ECO:0000313" key="9">
    <source>
        <dbReference type="WBParaSite" id="TTAC_0001088201-mRNA-1"/>
    </source>
</evidence>
<keyword evidence="8" id="KW-1185">Reference proteome</keyword>
<protein>
    <submittedName>
        <fullName evidence="9">Tyrosine--tRNA ligase</fullName>
    </submittedName>
</protein>
<keyword evidence="1 6" id="KW-0436">Ligase</keyword>
<dbReference type="GO" id="GO:0006418">
    <property type="term" value="P:tRNA aminoacylation for protein translation"/>
    <property type="evidence" value="ECO:0007669"/>
    <property type="project" value="InterPro"/>
</dbReference>
<dbReference type="OrthoDB" id="197206at2759"/>
<keyword evidence="3 6" id="KW-0067">ATP-binding</keyword>
<comment type="similarity">
    <text evidence="6">Belongs to the class-I aminoacyl-tRNA synthetase family.</text>
</comment>
<dbReference type="GO" id="GO:0005524">
    <property type="term" value="F:ATP binding"/>
    <property type="evidence" value="ECO:0007669"/>
    <property type="project" value="UniProtKB-KW"/>
</dbReference>
<organism evidence="9">
    <name type="scientific">Hydatigena taeniaeformis</name>
    <name type="common">Feline tapeworm</name>
    <name type="synonym">Taenia taeniaeformis</name>
    <dbReference type="NCBI Taxonomy" id="6205"/>
    <lineage>
        <taxon>Eukaryota</taxon>
        <taxon>Metazoa</taxon>
        <taxon>Spiralia</taxon>
        <taxon>Lophotrochozoa</taxon>
        <taxon>Platyhelminthes</taxon>
        <taxon>Cestoda</taxon>
        <taxon>Eucestoda</taxon>
        <taxon>Cyclophyllidea</taxon>
        <taxon>Taeniidae</taxon>
        <taxon>Hydatigera</taxon>
    </lineage>
</organism>
<evidence type="ECO:0000256" key="4">
    <source>
        <dbReference type="ARBA" id="ARBA00022917"/>
    </source>
</evidence>
<gene>
    <name evidence="7" type="ORF">TTAC_LOCUS10865</name>
</gene>
<evidence type="ECO:0000256" key="6">
    <source>
        <dbReference type="RuleBase" id="RU363036"/>
    </source>
</evidence>
<dbReference type="PANTHER" id="PTHR42765:SF2">
    <property type="entry name" value="TYROSINE--TRNA LIGASE"/>
    <property type="match status" value="1"/>
</dbReference>
<evidence type="ECO:0000256" key="2">
    <source>
        <dbReference type="ARBA" id="ARBA00022741"/>
    </source>
</evidence>
<dbReference type="PANTHER" id="PTHR42765">
    <property type="entry name" value="SOLEUCYL-TRNA SYNTHETASE"/>
    <property type="match status" value="1"/>
</dbReference>
<evidence type="ECO:0000256" key="5">
    <source>
        <dbReference type="ARBA" id="ARBA00023146"/>
    </source>
</evidence>
<dbReference type="InterPro" id="IPR050081">
    <property type="entry name" value="Ile-tRNA_ligase"/>
</dbReference>